<comment type="caution">
    <text evidence="7">The sequence shown here is derived from an EMBL/GenBank/DDBJ whole genome shotgun (WGS) entry which is preliminary data.</text>
</comment>
<evidence type="ECO:0000256" key="4">
    <source>
        <dbReference type="ARBA" id="ARBA00022989"/>
    </source>
</evidence>
<keyword evidence="8" id="KW-1185">Reference proteome</keyword>
<dbReference type="AlphaFoldDB" id="A0A7X3LYB3"/>
<accession>A0A7X3LYB3</accession>
<evidence type="ECO:0000313" key="8">
    <source>
        <dbReference type="Proteomes" id="UP000433101"/>
    </source>
</evidence>
<dbReference type="GO" id="GO:0015171">
    <property type="term" value="F:amino acid transmembrane transporter activity"/>
    <property type="evidence" value="ECO:0007669"/>
    <property type="project" value="TreeGrafter"/>
</dbReference>
<dbReference type="InterPro" id="IPR001123">
    <property type="entry name" value="LeuE-type"/>
</dbReference>
<gene>
    <name evidence="7" type="ORF">GR183_20760</name>
</gene>
<keyword evidence="2" id="KW-1003">Cell membrane</keyword>
<sequence length="197" mass="21066">MPLDQFILLCLFVSALVGTPGPANMSLMACGLAYGVRPALPFLFGTLAGFQLIFWLNAAGLFALLQSLPAVWDILRMLCIGYIAWLAWKILRSRPQAATASQVPGFWRGFWVHPLNPKAYAMQIAGISQFVSPERYFTDALTLAFVFALLGGILNAGWLGGGNVIAGLTKSPRVLTAVNATLAGLMVVSTVASLHLA</sequence>
<reference evidence="7 8" key="1">
    <citation type="submission" date="2019-12" db="EMBL/GenBank/DDBJ databases">
        <authorList>
            <person name="Li M."/>
        </authorList>
    </citation>
    <scope>NUCLEOTIDE SEQUENCE [LARGE SCALE GENOMIC DNA]</scope>
    <source>
        <strain evidence="7 8">GBMRC 2046</strain>
    </source>
</reference>
<dbReference type="RefSeq" id="WP_160777591.1">
    <property type="nucleotide sequence ID" value="NZ_WUMV01000010.1"/>
</dbReference>
<feature type="transmembrane region" description="Helical" evidence="6">
    <location>
        <begin position="174"/>
        <end position="196"/>
    </location>
</feature>
<evidence type="ECO:0000256" key="1">
    <source>
        <dbReference type="ARBA" id="ARBA00004651"/>
    </source>
</evidence>
<evidence type="ECO:0000313" key="7">
    <source>
        <dbReference type="EMBL" id="MXN67345.1"/>
    </source>
</evidence>
<protein>
    <submittedName>
        <fullName evidence="7">LysE family transporter</fullName>
    </submittedName>
</protein>
<feature type="transmembrane region" description="Helical" evidence="6">
    <location>
        <begin position="140"/>
        <end position="162"/>
    </location>
</feature>
<name>A0A7X3LYB3_9HYPH</name>
<evidence type="ECO:0000256" key="5">
    <source>
        <dbReference type="ARBA" id="ARBA00023136"/>
    </source>
</evidence>
<dbReference type="EMBL" id="WUMV01000010">
    <property type="protein sequence ID" value="MXN67345.1"/>
    <property type="molecule type" value="Genomic_DNA"/>
</dbReference>
<dbReference type="Proteomes" id="UP000433101">
    <property type="component" value="Unassembled WGS sequence"/>
</dbReference>
<feature type="transmembrane region" description="Helical" evidence="6">
    <location>
        <begin position="45"/>
        <end position="65"/>
    </location>
</feature>
<evidence type="ECO:0000256" key="2">
    <source>
        <dbReference type="ARBA" id="ARBA00022475"/>
    </source>
</evidence>
<keyword evidence="5 6" id="KW-0472">Membrane</keyword>
<organism evidence="7 8">
    <name type="scientific">Stappia sediminis</name>
    <dbReference type="NCBI Taxonomy" id="2692190"/>
    <lineage>
        <taxon>Bacteria</taxon>
        <taxon>Pseudomonadati</taxon>
        <taxon>Pseudomonadota</taxon>
        <taxon>Alphaproteobacteria</taxon>
        <taxon>Hyphomicrobiales</taxon>
        <taxon>Stappiaceae</taxon>
        <taxon>Stappia</taxon>
    </lineage>
</organism>
<comment type="subcellular location">
    <subcellularLocation>
        <location evidence="1">Cell membrane</location>
        <topology evidence="1">Multi-pass membrane protein</topology>
    </subcellularLocation>
</comment>
<keyword evidence="4 6" id="KW-1133">Transmembrane helix</keyword>
<proteinExistence type="predicted"/>
<dbReference type="PANTHER" id="PTHR30086">
    <property type="entry name" value="ARGININE EXPORTER PROTEIN ARGO"/>
    <property type="match status" value="1"/>
</dbReference>
<feature type="transmembrane region" description="Helical" evidence="6">
    <location>
        <begin position="74"/>
        <end position="91"/>
    </location>
</feature>
<evidence type="ECO:0000256" key="6">
    <source>
        <dbReference type="SAM" id="Phobius"/>
    </source>
</evidence>
<dbReference type="PANTHER" id="PTHR30086:SF20">
    <property type="entry name" value="ARGININE EXPORTER PROTEIN ARGO-RELATED"/>
    <property type="match status" value="1"/>
</dbReference>
<dbReference type="Pfam" id="PF01810">
    <property type="entry name" value="LysE"/>
    <property type="match status" value="1"/>
</dbReference>
<keyword evidence="3 6" id="KW-0812">Transmembrane</keyword>
<dbReference type="GO" id="GO:0005886">
    <property type="term" value="C:plasma membrane"/>
    <property type="evidence" value="ECO:0007669"/>
    <property type="project" value="UniProtKB-SubCell"/>
</dbReference>
<evidence type="ECO:0000256" key="3">
    <source>
        <dbReference type="ARBA" id="ARBA00022692"/>
    </source>
</evidence>